<reference evidence="1" key="1">
    <citation type="journal article" date="2022" name="bioRxiv">
        <title>Sequencing and chromosome-scale assembly of the giantPleurodeles waltlgenome.</title>
        <authorList>
            <person name="Brown T."/>
            <person name="Elewa A."/>
            <person name="Iarovenko S."/>
            <person name="Subramanian E."/>
            <person name="Araus A.J."/>
            <person name="Petzold A."/>
            <person name="Susuki M."/>
            <person name="Suzuki K.-i.T."/>
            <person name="Hayashi T."/>
            <person name="Toyoda A."/>
            <person name="Oliveira C."/>
            <person name="Osipova E."/>
            <person name="Leigh N.D."/>
            <person name="Simon A."/>
            <person name="Yun M.H."/>
        </authorList>
    </citation>
    <scope>NUCLEOTIDE SEQUENCE</scope>
    <source>
        <strain evidence="1">20211129_DDA</strain>
        <tissue evidence="1">Liver</tissue>
    </source>
</reference>
<sequence>KEREKERKNHSKWTQSDLACCEIAAAIKVKHSKRNLQQYWQEMESDKNGMCIKDILLSHQALNTKATL</sequence>
<protein>
    <submittedName>
        <fullName evidence="1">Uncharacterized protein</fullName>
    </submittedName>
</protein>
<keyword evidence="2" id="KW-1185">Reference proteome</keyword>
<evidence type="ECO:0000313" key="2">
    <source>
        <dbReference type="Proteomes" id="UP001066276"/>
    </source>
</evidence>
<comment type="caution">
    <text evidence="1">The sequence shown here is derived from an EMBL/GenBank/DDBJ whole genome shotgun (WGS) entry which is preliminary data.</text>
</comment>
<proteinExistence type="predicted"/>
<accession>A0AAV7PYS6</accession>
<feature type="non-terminal residue" evidence="1">
    <location>
        <position position="1"/>
    </location>
</feature>
<gene>
    <name evidence="1" type="ORF">NDU88_010583</name>
</gene>
<dbReference type="Proteomes" id="UP001066276">
    <property type="component" value="Chromosome 7"/>
</dbReference>
<evidence type="ECO:0000313" key="1">
    <source>
        <dbReference type="EMBL" id="KAJ1132257.1"/>
    </source>
</evidence>
<dbReference type="AlphaFoldDB" id="A0AAV7PYS6"/>
<name>A0AAV7PYS6_PLEWA</name>
<dbReference type="EMBL" id="JANPWB010000011">
    <property type="protein sequence ID" value="KAJ1132257.1"/>
    <property type="molecule type" value="Genomic_DNA"/>
</dbReference>
<feature type="non-terminal residue" evidence="1">
    <location>
        <position position="68"/>
    </location>
</feature>
<organism evidence="1 2">
    <name type="scientific">Pleurodeles waltl</name>
    <name type="common">Iberian ribbed newt</name>
    <dbReference type="NCBI Taxonomy" id="8319"/>
    <lineage>
        <taxon>Eukaryota</taxon>
        <taxon>Metazoa</taxon>
        <taxon>Chordata</taxon>
        <taxon>Craniata</taxon>
        <taxon>Vertebrata</taxon>
        <taxon>Euteleostomi</taxon>
        <taxon>Amphibia</taxon>
        <taxon>Batrachia</taxon>
        <taxon>Caudata</taxon>
        <taxon>Salamandroidea</taxon>
        <taxon>Salamandridae</taxon>
        <taxon>Pleurodelinae</taxon>
        <taxon>Pleurodeles</taxon>
    </lineage>
</organism>